<evidence type="ECO:0000313" key="4">
    <source>
        <dbReference type="EMBL" id="PMD64398.1"/>
    </source>
</evidence>
<feature type="region of interest" description="Disordered" evidence="1">
    <location>
        <begin position="1"/>
        <end position="133"/>
    </location>
</feature>
<dbReference type="AlphaFoldDB" id="A0A2J6TN67"/>
<evidence type="ECO:0000256" key="1">
    <source>
        <dbReference type="SAM" id="MobiDB-lite"/>
    </source>
</evidence>
<feature type="compositionally biased region" description="Polar residues" evidence="1">
    <location>
        <begin position="198"/>
        <end position="207"/>
    </location>
</feature>
<proteinExistence type="predicted"/>
<dbReference type="EMBL" id="KZ613765">
    <property type="protein sequence ID" value="PMD64398.1"/>
    <property type="molecule type" value="Genomic_DNA"/>
</dbReference>
<evidence type="ECO:0000313" key="5">
    <source>
        <dbReference type="Proteomes" id="UP000235371"/>
    </source>
</evidence>
<feature type="domain" description="Bacteriophage T5 Orf172 DNA-binding" evidence="3">
    <location>
        <begin position="463"/>
        <end position="575"/>
    </location>
</feature>
<dbReference type="InParanoid" id="A0A2J6TN67"/>
<dbReference type="GeneID" id="36587590"/>
<feature type="region of interest" description="Disordered" evidence="1">
    <location>
        <begin position="362"/>
        <end position="426"/>
    </location>
</feature>
<keyword evidence="2" id="KW-1133">Transmembrane helix</keyword>
<feature type="transmembrane region" description="Helical" evidence="2">
    <location>
        <begin position="653"/>
        <end position="682"/>
    </location>
</feature>
<dbReference type="Pfam" id="PF10544">
    <property type="entry name" value="T5orf172"/>
    <property type="match status" value="1"/>
</dbReference>
<protein>
    <recommendedName>
        <fullName evidence="3">Bacteriophage T5 Orf172 DNA-binding domain-containing protein</fullName>
    </recommendedName>
</protein>
<evidence type="ECO:0000259" key="3">
    <source>
        <dbReference type="SMART" id="SM00974"/>
    </source>
</evidence>
<feature type="compositionally biased region" description="Polar residues" evidence="1">
    <location>
        <begin position="14"/>
        <end position="30"/>
    </location>
</feature>
<name>A0A2J6TN67_9HELO</name>
<dbReference type="RefSeq" id="XP_024741302.1">
    <property type="nucleotide sequence ID" value="XM_024879513.1"/>
</dbReference>
<feature type="region of interest" description="Disordered" evidence="1">
    <location>
        <begin position="157"/>
        <end position="344"/>
    </location>
</feature>
<feature type="compositionally biased region" description="Polar residues" evidence="1">
    <location>
        <begin position="308"/>
        <end position="336"/>
    </location>
</feature>
<dbReference type="STRING" id="1095630.A0A2J6TN67"/>
<gene>
    <name evidence="4" type="ORF">K444DRAFT_609101</name>
</gene>
<feature type="compositionally biased region" description="Low complexity" evidence="1">
    <location>
        <begin position="51"/>
        <end position="66"/>
    </location>
</feature>
<feature type="compositionally biased region" description="Basic and acidic residues" evidence="1">
    <location>
        <begin position="405"/>
        <end position="426"/>
    </location>
</feature>
<feature type="compositionally biased region" description="Polar residues" evidence="1">
    <location>
        <begin position="250"/>
        <end position="259"/>
    </location>
</feature>
<organism evidence="4 5">
    <name type="scientific">Hyaloscypha bicolor E</name>
    <dbReference type="NCBI Taxonomy" id="1095630"/>
    <lineage>
        <taxon>Eukaryota</taxon>
        <taxon>Fungi</taxon>
        <taxon>Dikarya</taxon>
        <taxon>Ascomycota</taxon>
        <taxon>Pezizomycotina</taxon>
        <taxon>Leotiomycetes</taxon>
        <taxon>Helotiales</taxon>
        <taxon>Hyaloscyphaceae</taxon>
        <taxon>Hyaloscypha</taxon>
        <taxon>Hyaloscypha bicolor</taxon>
    </lineage>
</organism>
<dbReference type="OrthoDB" id="3565211at2759"/>
<feature type="compositionally biased region" description="Low complexity" evidence="1">
    <location>
        <begin position="115"/>
        <end position="131"/>
    </location>
</feature>
<dbReference type="InterPro" id="IPR018306">
    <property type="entry name" value="Phage_T5_Orf172_DNA-bd"/>
</dbReference>
<keyword evidence="2" id="KW-0812">Transmembrane</keyword>
<keyword evidence="2" id="KW-0472">Membrane</keyword>
<reference evidence="4 5" key="1">
    <citation type="submission" date="2016-04" db="EMBL/GenBank/DDBJ databases">
        <title>A degradative enzymes factory behind the ericoid mycorrhizal symbiosis.</title>
        <authorList>
            <consortium name="DOE Joint Genome Institute"/>
            <person name="Martino E."/>
            <person name="Morin E."/>
            <person name="Grelet G."/>
            <person name="Kuo A."/>
            <person name="Kohler A."/>
            <person name="Daghino S."/>
            <person name="Barry K."/>
            <person name="Choi C."/>
            <person name="Cichocki N."/>
            <person name="Clum A."/>
            <person name="Copeland A."/>
            <person name="Hainaut M."/>
            <person name="Haridas S."/>
            <person name="Labutti K."/>
            <person name="Lindquist E."/>
            <person name="Lipzen A."/>
            <person name="Khouja H.-R."/>
            <person name="Murat C."/>
            <person name="Ohm R."/>
            <person name="Olson A."/>
            <person name="Spatafora J."/>
            <person name="Veneault-Fourrey C."/>
            <person name="Henrissat B."/>
            <person name="Grigoriev I."/>
            <person name="Martin F."/>
            <person name="Perotto S."/>
        </authorList>
    </citation>
    <scope>NUCLEOTIDE SEQUENCE [LARGE SCALE GENOMIC DNA]</scope>
    <source>
        <strain evidence="4 5">E</strain>
    </source>
</reference>
<keyword evidence="5" id="KW-1185">Reference proteome</keyword>
<sequence>MFRTPQDDSESDDGQSPTTHAFSMNQTSGCNYRAFNRSPLKTPFRLKCAPTSSTSSSSSSSSSTTSIIFDEGLTRAGTPLTPNSETPDSSNAGRPRLPSPGKLSTSSFVKRCVDTSNTPSATPAPATTSTTKRAFQYLSDPDYELLVEGVKKLSVQDDEQASNTRVSLGLDKSPAPARRPQLKKSSHQSVQGDDDYSETPTKNGMSNRKNKHRNTSRTDETPSAEPKAQLSLNLAGARATPRSSKRKSAETPSLVITQIDSKDKEVDADSSSSTAQNLPHPVQYRQKATLSAPRTSHKRSSSAPGPHNKSNIITQDTPIASTSPKNASPTQTNETDATAPLAPTCCSLRRRSTGSIVQEHTVLPSIRFPSPGDDEGVPRAFPNEPINFSEVCRQSPSSEPPQRTPELHPDETRKSPKLEHMHPEKKNTNDLKNEILRLIRRQRAKPAAVSTLKHGYVYIFKSDRFPGHVKIGSTVKAPGIRIKEWGTACNFKAIQVTDKNDTAFRFCRIVEQIVHAELYNEQRKFYCDRCKMKHRFTMAERAKGTGETELDVRPTEHGEWFETSETEALKVVNKWRDWMIHQEPYKEDATLLSCWIWKYDMGTKWMKGTEAEWEAWRQFGWLDKFRLNLYDLNKWLGEVSPLLQKLLNSPGSAFVLAAGFYLGTVGVNLASCLKVAIVLFLYRFMCFKFC</sequence>
<evidence type="ECO:0000256" key="2">
    <source>
        <dbReference type="SAM" id="Phobius"/>
    </source>
</evidence>
<dbReference type="Proteomes" id="UP000235371">
    <property type="component" value="Unassembled WGS sequence"/>
</dbReference>
<feature type="compositionally biased region" description="Polar residues" evidence="1">
    <location>
        <begin position="80"/>
        <end position="92"/>
    </location>
</feature>
<dbReference type="SMART" id="SM00974">
    <property type="entry name" value="T5orf172"/>
    <property type="match status" value="1"/>
</dbReference>
<accession>A0A2J6TN67</accession>